<dbReference type="EMBL" id="KN716704">
    <property type="protein sequence ID" value="KJH42143.1"/>
    <property type="molecule type" value="Genomic_DNA"/>
</dbReference>
<feature type="region of interest" description="Disordered" evidence="1">
    <location>
        <begin position="62"/>
        <end position="84"/>
    </location>
</feature>
<evidence type="ECO:0000313" key="3">
    <source>
        <dbReference type="Proteomes" id="UP000053766"/>
    </source>
</evidence>
<protein>
    <submittedName>
        <fullName evidence="2">Uncharacterized protein</fullName>
    </submittedName>
</protein>
<sequence length="84" mass="9443">MYRQFLLTGSTLHMLFCPNAKFQVNGELAGSYCCIKMETIPTLVFCLLCIRFSYKPPSIGLKNTGRRTTASTNRVPKGVLHDEL</sequence>
<organism evidence="2 3">
    <name type="scientific">Dictyocaulus viviparus</name>
    <name type="common">Bovine lungworm</name>
    <dbReference type="NCBI Taxonomy" id="29172"/>
    <lineage>
        <taxon>Eukaryota</taxon>
        <taxon>Metazoa</taxon>
        <taxon>Ecdysozoa</taxon>
        <taxon>Nematoda</taxon>
        <taxon>Chromadorea</taxon>
        <taxon>Rhabditida</taxon>
        <taxon>Rhabditina</taxon>
        <taxon>Rhabditomorpha</taxon>
        <taxon>Strongyloidea</taxon>
        <taxon>Metastrongylidae</taxon>
        <taxon>Dictyocaulus</taxon>
    </lineage>
</organism>
<accession>A0A0D8XC16</accession>
<reference evidence="3" key="2">
    <citation type="journal article" date="2016" name="Sci. Rep.">
        <title>Dictyocaulus viviparus genome, variome and transcriptome elucidate lungworm biology and support future intervention.</title>
        <authorList>
            <person name="McNulty S.N."/>
            <person name="Strube C."/>
            <person name="Rosa B.A."/>
            <person name="Martin J.C."/>
            <person name="Tyagi R."/>
            <person name="Choi Y.J."/>
            <person name="Wang Q."/>
            <person name="Hallsworth Pepin K."/>
            <person name="Zhang X."/>
            <person name="Ozersky P."/>
            <person name="Wilson R.K."/>
            <person name="Sternberg P.W."/>
            <person name="Gasser R.B."/>
            <person name="Mitreva M."/>
        </authorList>
    </citation>
    <scope>NUCLEOTIDE SEQUENCE [LARGE SCALE GENOMIC DNA]</scope>
    <source>
        <strain evidence="3">HannoverDv2000</strain>
    </source>
</reference>
<gene>
    <name evidence="2" type="ORF">DICVIV_11874</name>
</gene>
<evidence type="ECO:0000256" key="1">
    <source>
        <dbReference type="SAM" id="MobiDB-lite"/>
    </source>
</evidence>
<evidence type="ECO:0000313" key="2">
    <source>
        <dbReference type="EMBL" id="KJH42143.1"/>
    </source>
</evidence>
<reference evidence="2 3" key="1">
    <citation type="submission" date="2013-11" db="EMBL/GenBank/DDBJ databases">
        <title>Draft genome of the bovine lungworm Dictyocaulus viviparus.</title>
        <authorList>
            <person name="Mitreva M."/>
        </authorList>
    </citation>
    <scope>NUCLEOTIDE SEQUENCE [LARGE SCALE GENOMIC DNA]</scope>
    <source>
        <strain evidence="2 3">HannoverDv2000</strain>
    </source>
</reference>
<keyword evidence="3" id="KW-1185">Reference proteome</keyword>
<name>A0A0D8XC16_DICVI</name>
<dbReference type="AlphaFoldDB" id="A0A0D8XC16"/>
<dbReference type="Proteomes" id="UP000053766">
    <property type="component" value="Unassembled WGS sequence"/>
</dbReference>
<proteinExistence type="predicted"/>